<organism evidence="1 2">
    <name type="scientific">Helicobacter acinonychis (strain Sheeba)</name>
    <dbReference type="NCBI Taxonomy" id="382638"/>
    <lineage>
        <taxon>Bacteria</taxon>
        <taxon>Pseudomonadati</taxon>
        <taxon>Campylobacterota</taxon>
        <taxon>Epsilonproteobacteria</taxon>
        <taxon>Campylobacterales</taxon>
        <taxon>Helicobacteraceae</taxon>
        <taxon>Helicobacter</taxon>
    </lineage>
</organism>
<name>Q17W82_HELAH</name>
<dbReference type="Proteomes" id="UP000000775">
    <property type="component" value="Chromosome"/>
</dbReference>
<accession>Q17W82</accession>
<reference evidence="1 2" key="1">
    <citation type="journal article" date="2006" name="PLoS Genet.">
        <title>Who ate whom? Adaptive Helicobacter genomic changes that accompanied a host jump from early humans to large felines.</title>
        <authorList>
            <person name="Eppinger M."/>
            <person name="Baar C."/>
            <person name="Linz B."/>
            <person name="Raddatz G."/>
            <person name="Lanz C."/>
            <person name="Keller H."/>
            <person name="Morelli G."/>
            <person name="Gressmann H."/>
            <person name="Achtman M."/>
            <person name="Schuster S.C."/>
        </authorList>
    </citation>
    <scope>NUCLEOTIDE SEQUENCE [LARGE SCALE GENOMIC DNA]</scope>
    <source>
        <strain evidence="1 2">Sheeba</strain>
    </source>
</reference>
<dbReference type="EMBL" id="AM260522">
    <property type="protein sequence ID" value="CAK00094.1"/>
    <property type="molecule type" value="Genomic_DNA"/>
</dbReference>
<dbReference type="KEGG" id="hac:Hac_1357"/>
<proteinExistence type="predicted"/>
<keyword evidence="2" id="KW-1185">Reference proteome</keyword>
<dbReference type="HOGENOM" id="CLU_3184416_0_0_7"/>
<protein>
    <submittedName>
        <fullName evidence="1">ABC-type oligopeptide transport, permease component oppC 1</fullName>
    </submittedName>
</protein>
<evidence type="ECO:0000313" key="2">
    <source>
        <dbReference type="Proteomes" id="UP000000775"/>
    </source>
</evidence>
<dbReference type="AlphaFoldDB" id="Q17W82"/>
<evidence type="ECO:0000313" key="1">
    <source>
        <dbReference type="EMBL" id="CAK00094.1"/>
    </source>
</evidence>
<gene>
    <name evidence="1" type="primary">oppC fragment 1</name>
    <name evidence="1" type="ordered locus">Hac_1357</name>
</gene>
<dbReference type="STRING" id="382638.Hac_1357"/>
<sequence length="46" mass="5256">MIIILKIVLGSLSVNSLFKMRILSFKKNKRAVFSLYLFIALLVLSL</sequence>